<dbReference type="InterPro" id="IPR021070">
    <property type="entry name" value="Killing_trait_RebB"/>
</dbReference>
<evidence type="ECO:0000256" key="2">
    <source>
        <dbReference type="SAM" id="MobiDB-lite"/>
    </source>
</evidence>
<protein>
    <submittedName>
        <fullName evidence="3">Killing trait domain-containing protein</fullName>
    </submittedName>
</protein>
<dbReference type="Proteomes" id="UP000185639">
    <property type="component" value="Unassembled WGS sequence"/>
</dbReference>
<feature type="coiled-coil region" evidence="1">
    <location>
        <begin position="128"/>
        <end position="159"/>
    </location>
</feature>
<dbReference type="Pfam" id="PF11747">
    <property type="entry name" value="RebB"/>
    <property type="match status" value="1"/>
</dbReference>
<evidence type="ECO:0000313" key="3">
    <source>
        <dbReference type="EMBL" id="SIS50398.1"/>
    </source>
</evidence>
<keyword evidence="4" id="KW-1185">Reference proteome</keyword>
<evidence type="ECO:0000256" key="1">
    <source>
        <dbReference type="SAM" id="Coils"/>
    </source>
</evidence>
<feature type="region of interest" description="Disordered" evidence="2">
    <location>
        <begin position="85"/>
        <end position="124"/>
    </location>
</feature>
<proteinExistence type="predicted"/>
<feature type="compositionally biased region" description="Polar residues" evidence="2">
    <location>
        <begin position="107"/>
        <end position="124"/>
    </location>
</feature>
<reference evidence="3" key="1">
    <citation type="submission" date="2017-01" db="EMBL/GenBank/DDBJ databases">
        <authorList>
            <person name="Mah S.A."/>
            <person name="Swanson W.J."/>
            <person name="Moy G.W."/>
            <person name="Vacquier V.D."/>
        </authorList>
    </citation>
    <scope>NUCLEOTIDE SEQUENCE [LARGE SCALE GENOMIC DNA]</scope>
    <source>
        <strain evidence="3">DSM 24913</strain>
    </source>
</reference>
<evidence type="ECO:0000313" key="4">
    <source>
        <dbReference type="Proteomes" id="UP000185639"/>
    </source>
</evidence>
<dbReference type="EMBL" id="FTOH01000002">
    <property type="protein sequence ID" value="SIS50398.1"/>
    <property type="molecule type" value="Genomic_DNA"/>
</dbReference>
<keyword evidence="1" id="KW-0175">Coiled coil</keyword>
<sequence>MAFPTAVNDQITDSITQSNVKVLADAPAMAMGNLYQATAQALSNAAHNATTAQQQAAVAAQAALTQGISTLYSIDTASTAAQFEKTNPTEAKATSPADASNAAKGAQQAQRTTDKNPPSDSTQSAKIENVAEQQIEALKAQSEEAQQNIKENLNKTIEEAVKFALECNLGSADRFNHAVREVMDAFISSLQAIAESEHKSAMNTVKMAATIQTLQAMLVFPDKHEQYAKILETVQGL</sequence>
<dbReference type="AlphaFoldDB" id="A0A1N7JM40"/>
<accession>A0A1N7JM40</accession>
<name>A0A1N7JM40_9GAMM</name>
<organism evidence="3 4">
    <name type="scientific">Thalassolituus maritimus</name>
    <dbReference type="NCBI Taxonomy" id="484498"/>
    <lineage>
        <taxon>Bacteria</taxon>
        <taxon>Pseudomonadati</taxon>
        <taxon>Pseudomonadota</taxon>
        <taxon>Gammaproteobacteria</taxon>
        <taxon>Oceanospirillales</taxon>
        <taxon>Oceanospirillaceae</taxon>
        <taxon>Thalassolituus</taxon>
    </lineage>
</organism>
<gene>
    <name evidence="3" type="ORF">SAMN05421686_102103</name>
</gene>